<dbReference type="OrthoDB" id="7554612at2759"/>
<proteinExistence type="predicted"/>
<accession>A0A0J7NWX5</accession>
<feature type="compositionally biased region" description="Basic and acidic residues" evidence="1">
    <location>
        <begin position="162"/>
        <end position="191"/>
    </location>
</feature>
<keyword evidence="3" id="KW-1185">Reference proteome</keyword>
<feature type="compositionally biased region" description="Polar residues" evidence="1">
    <location>
        <begin position="1"/>
        <end position="11"/>
    </location>
</feature>
<comment type="caution">
    <text evidence="2">The sequence shown here is derived from an EMBL/GenBank/DDBJ whole genome shotgun (WGS) entry which is preliminary data.</text>
</comment>
<evidence type="ECO:0000313" key="2">
    <source>
        <dbReference type="EMBL" id="KMQ96920.1"/>
    </source>
</evidence>
<evidence type="ECO:0000313" key="3">
    <source>
        <dbReference type="Proteomes" id="UP000036403"/>
    </source>
</evidence>
<dbReference type="AlphaFoldDB" id="A0A0J7NWX5"/>
<dbReference type="EMBL" id="LBMM01001103">
    <property type="protein sequence ID" value="KMQ96920.1"/>
    <property type="molecule type" value="Genomic_DNA"/>
</dbReference>
<sequence>MVLGSGQSSAQRRVRPCDCGQAPETRRGTSGASGRGIRRCWGSQAYKEKAKALLFPRPRWHARGQGERLRPPLRPSAPTVHLRHVGVVGEDLDESGRPQSRITTGCVCRPSAAPLSARVGAPGDGGQFREDDSFFFLFPAREKEEEEKKARRKRGRNSAPQDDGRDYHDPHGGKGDNVRVGDNRGEGEDSVKRPWHRRYAYEMSYYRGHIIEIPGKNTATKAEDLKERLKTVFEPKGIMVAEPAKMAEFRLRELDESIVPEDVRKALAELGSCPRGSIRIEEIRMSPLGMGTIWAKCPVSTAKKAGDAKRIRVGWASATVELLKARPIQCFLAY</sequence>
<protein>
    <submittedName>
        <fullName evidence="2">Uncharacterized protein</fullName>
    </submittedName>
</protein>
<organism evidence="2 3">
    <name type="scientific">Lasius niger</name>
    <name type="common">Black garden ant</name>
    <dbReference type="NCBI Taxonomy" id="67767"/>
    <lineage>
        <taxon>Eukaryota</taxon>
        <taxon>Metazoa</taxon>
        <taxon>Ecdysozoa</taxon>
        <taxon>Arthropoda</taxon>
        <taxon>Hexapoda</taxon>
        <taxon>Insecta</taxon>
        <taxon>Pterygota</taxon>
        <taxon>Neoptera</taxon>
        <taxon>Endopterygota</taxon>
        <taxon>Hymenoptera</taxon>
        <taxon>Apocrita</taxon>
        <taxon>Aculeata</taxon>
        <taxon>Formicoidea</taxon>
        <taxon>Formicidae</taxon>
        <taxon>Formicinae</taxon>
        <taxon>Lasius</taxon>
        <taxon>Lasius</taxon>
    </lineage>
</organism>
<name>A0A0J7NWX5_LASNI</name>
<reference evidence="2 3" key="1">
    <citation type="submission" date="2015-04" db="EMBL/GenBank/DDBJ databases">
        <title>Lasius niger genome sequencing.</title>
        <authorList>
            <person name="Konorov E.A."/>
            <person name="Nikitin M.A."/>
            <person name="Kirill M.V."/>
            <person name="Chang P."/>
        </authorList>
    </citation>
    <scope>NUCLEOTIDE SEQUENCE [LARGE SCALE GENOMIC DNA]</scope>
    <source>
        <tissue evidence="2">Whole</tissue>
    </source>
</reference>
<gene>
    <name evidence="2" type="ORF">RF55_2771</name>
</gene>
<dbReference type="Proteomes" id="UP000036403">
    <property type="component" value="Unassembled WGS sequence"/>
</dbReference>
<feature type="region of interest" description="Disordered" evidence="1">
    <location>
        <begin position="145"/>
        <end position="191"/>
    </location>
</feature>
<dbReference type="PaxDb" id="67767-A0A0J7NWX5"/>
<evidence type="ECO:0000256" key="1">
    <source>
        <dbReference type="SAM" id="MobiDB-lite"/>
    </source>
</evidence>
<feature type="region of interest" description="Disordered" evidence="1">
    <location>
        <begin position="1"/>
        <end position="37"/>
    </location>
</feature>